<dbReference type="EMBL" id="NAJO01000013">
    <property type="protein sequence ID" value="OQO07963.1"/>
    <property type="molecule type" value="Genomic_DNA"/>
</dbReference>
<proteinExistence type="predicted"/>
<feature type="chain" id="PRO_5012867723" evidence="2">
    <location>
        <begin position="17"/>
        <end position="331"/>
    </location>
</feature>
<evidence type="ECO:0000256" key="2">
    <source>
        <dbReference type="SAM" id="SignalP"/>
    </source>
</evidence>
<comment type="caution">
    <text evidence="3">The sequence shown here is derived from an EMBL/GenBank/DDBJ whole genome shotgun (WGS) entry which is preliminary data.</text>
</comment>
<dbReference type="InParanoid" id="A0A1V8T985"/>
<evidence type="ECO:0000256" key="1">
    <source>
        <dbReference type="SAM" id="MobiDB-lite"/>
    </source>
</evidence>
<dbReference type="AlphaFoldDB" id="A0A1V8T985"/>
<keyword evidence="2" id="KW-0732">Signal</keyword>
<sequence>MKWATLLAVFFSLSVSLVNDKKHKSTSTCVYHMPTAVSPHSKAYCQYRKMSDDKSYVWNVTEIPDKADGKYGWVVTGNDRWSHVPWYVDDEDKARNPEVPVIHLLKALETCGKIPGYHVNRMVEHYGFVADNKTGILHLNSYGQPLTLYNDTMFRASFFTPHAQKHSGQMKHCISDVLGDIMHQGMSSAECGDGCPSDHRISKCWKLDDKGSMALKGMDDKNYVLGKMSSTDGCNTGQQKCVDCIMARLKDPLWQQQEALQCHAGHGITFEQMQEHNRIYETTQLPDPCPGATGYKPTDAASPDNGVWIDPPSGPRKTKPSGGVVQTTMIA</sequence>
<protein>
    <submittedName>
        <fullName evidence="3">Uncharacterized protein</fullName>
    </submittedName>
</protein>
<evidence type="ECO:0000313" key="3">
    <source>
        <dbReference type="EMBL" id="OQO07963.1"/>
    </source>
</evidence>
<organism evidence="3 4">
    <name type="scientific">Cryoendolithus antarcticus</name>
    <dbReference type="NCBI Taxonomy" id="1507870"/>
    <lineage>
        <taxon>Eukaryota</taxon>
        <taxon>Fungi</taxon>
        <taxon>Dikarya</taxon>
        <taxon>Ascomycota</taxon>
        <taxon>Pezizomycotina</taxon>
        <taxon>Dothideomycetes</taxon>
        <taxon>Dothideomycetidae</taxon>
        <taxon>Cladosporiales</taxon>
        <taxon>Cladosporiaceae</taxon>
        <taxon>Cryoendolithus</taxon>
    </lineage>
</organism>
<name>A0A1V8T985_9PEZI</name>
<feature type="region of interest" description="Disordered" evidence="1">
    <location>
        <begin position="290"/>
        <end position="331"/>
    </location>
</feature>
<accession>A0A1V8T985</accession>
<feature type="signal peptide" evidence="2">
    <location>
        <begin position="1"/>
        <end position="16"/>
    </location>
</feature>
<evidence type="ECO:0000313" key="4">
    <source>
        <dbReference type="Proteomes" id="UP000192596"/>
    </source>
</evidence>
<dbReference type="Proteomes" id="UP000192596">
    <property type="component" value="Unassembled WGS sequence"/>
</dbReference>
<reference evidence="4" key="1">
    <citation type="submission" date="2017-03" db="EMBL/GenBank/DDBJ databases">
        <title>Genomes of endolithic fungi from Antarctica.</title>
        <authorList>
            <person name="Coleine C."/>
            <person name="Masonjones S."/>
            <person name="Stajich J.E."/>
        </authorList>
    </citation>
    <scope>NUCLEOTIDE SEQUENCE [LARGE SCALE GENOMIC DNA]</scope>
    <source>
        <strain evidence="4">CCFEE 5527</strain>
    </source>
</reference>
<gene>
    <name evidence="3" type="ORF">B0A48_06755</name>
</gene>
<keyword evidence="4" id="KW-1185">Reference proteome</keyword>